<feature type="compositionally biased region" description="Low complexity" evidence="1">
    <location>
        <begin position="192"/>
        <end position="202"/>
    </location>
</feature>
<keyword evidence="3" id="KW-1185">Reference proteome</keyword>
<dbReference type="KEGG" id="cput:CONPUDRAFT_164703"/>
<name>A0A5M3MTH6_CONPW</name>
<evidence type="ECO:0000256" key="1">
    <source>
        <dbReference type="SAM" id="MobiDB-lite"/>
    </source>
</evidence>
<feature type="region of interest" description="Disordered" evidence="1">
    <location>
        <begin position="40"/>
        <end position="70"/>
    </location>
</feature>
<dbReference type="RefSeq" id="XP_007767861.1">
    <property type="nucleotide sequence ID" value="XM_007769671.1"/>
</dbReference>
<accession>A0A5M3MTH6</accession>
<feature type="compositionally biased region" description="Basic and acidic residues" evidence="1">
    <location>
        <begin position="149"/>
        <end position="159"/>
    </location>
</feature>
<dbReference type="GeneID" id="19205200"/>
<gene>
    <name evidence="2" type="ORF">CONPUDRAFT_164703</name>
</gene>
<evidence type="ECO:0000313" key="3">
    <source>
        <dbReference type="Proteomes" id="UP000053558"/>
    </source>
</evidence>
<feature type="compositionally biased region" description="Polar residues" evidence="1">
    <location>
        <begin position="167"/>
        <end position="177"/>
    </location>
</feature>
<protein>
    <submittedName>
        <fullName evidence="2">Uncharacterized protein</fullName>
    </submittedName>
</protein>
<proteinExistence type="predicted"/>
<dbReference type="EMBL" id="JH711577">
    <property type="protein sequence ID" value="EIW82054.1"/>
    <property type="molecule type" value="Genomic_DNA"/>
</dbReference>
<dbReference type="Proteomes" id="UP000053558">
    <property type="component" value="Unassembled WGS sequence"/>
</dbReference>
<reference evidence="3" key="1">
    <citation type="journal article" date="2012" name="Science">
        <title>The Paleozoic origin of enzymatic lignin decomposition reconstructed from 31 fungal genomes.</title>
        <authorList>
            <person name="Floudas D."/>
            <person name="Binder M."/>
            <person name="Riley R."/>
            <person name="Barry K."/>
            <person name="Blanchette R.A."/>
            <person name="Henrissat B."/>
            <person name="Martinez A.T."/>
            <person name="Otillar R."/>
            <person name="Spatafora J.W."/>
            <person name="Yadav J.S."/>
            <person name="Aerts A."/>
            <person name="Benoit I."/>
            <person name="Boyd A."/>
            <person name="Carlson A."/>
            <person name="Copeland A."/>
            <person name="Coutinho P.M."/>
            <person name="de Vries R.P."/>
            <person name="Ferreira P."/>
            <person name="Findley K."/>
            <person name="Foster B."/>
            <person name="Gaskell J."/>
            <person name="Glotzer D."/>
            <person name="Gorecki P."/>
            <person name="Heitman J."/>
            <person name="Hesse C."/>
            <person name="Hori C."/>
            <person name="Igarashi K."/>
            <person name="Jurgens J.A."/>
            <person name="Kallen N."/>
            <person name="Kersten P."/>
            <person name="Kohler A."/>
            <person name="Kuees U."/>
            <person name="Kumar T.K.A."/>
            <person name="Kuo A."/>
            <person name="LaButti K."/>
            <person name="Larrondo L.F."/>
            <person name="Lindquist E."/>
            <person name="Ling A."/>
            <person name="Lombard V."/>
            <person name="Lucas S."/>
            <person name="Lundell T."/>
            <person name="Martin R."/>
            <person name="McLaughlin D.J."/>
            <person name="Morgenstern I."/>
            <person name="Morin E."/>
            <person name="Murat C."/>
            <person name="Nagy L.G."/>
            <person name="Nolan M."/>
            <person name="Ohm R.A."/>
            <person name="Patyshakuliyeva A."/>
            <person name="Rokas A."/>
            <person name="Ruiz-Duenas F.J."/>
            <person name="Sabat G."/>
            <person name="Salamov A."/>
            <person name="Samejima M."/>
            <person name="Schmutz J."/>
            <person name="Slot J.C."/>
            <person name="St John F."/>
            <person name="Stenlid J."/>
            <person name="Sun H."/>
            <person name="Sun S."/>
            <person name="Syed K."/>
            <person name="Tsang A."/>
            <person name="Wiebenga A."/>
            <person name="Young D."/>
            <person name="Pisabarro A."/>
            <person name="Eastwood D.C."/>
            <person name="Martin F."/>
            <person name="Cullen D."/>
            <person name="Grigoriev I.V."/>
            <person name="Hibbett D.S."/>
        </authorList>
    </citation>
    <scope>NUCLEOTIDE SEQUENCE [LARGE SCALE GENOMIC DNA]</scope>
    <source>
        <strain evidence="3">RWD-64-598 SS2</strain>
    </source>
</reference>
<sequence length="202" mass="22564">MLKTWVRSSTPEARNIVRQILATASQPEIGLTPHEIFERAGKEHPDATTPTPIPTDRKPSRHFRNVPQPPRLAHPIRSLKYLKRVVLEEMAERNEVEKVYIRKGPMTPEGTRQLSIKSKSQGASEILGIIKSTNVNVWLWRLRPDFADSGRASRVDAPRSPHPPLLTSDTPSNSETASPVLPRAPRMEPKSSHPSPTSVSKS</sequence>
<dbReference type="AlphaFoldDB" id="A0A5M3MTH6"/>
<comment type="caution">
    <text evidence="2">The sequence shown here is derived from an EMBL/GenBank/DDBJ whole genome shotgun (WGS) entry which is preliminary data.</text>
</comment>
<evidence type="ECO:0000313" key="2">
    <source>
        <dbReference type="EMBL" id="EIW82054.1"/>
    </source>
</evidence>
<feature type="region of interest" description="Disordered" evidence="1">
    <location>
        <begin position="149"/>
        <end position="202"/>
    </location>
</feature>
<organism evidence="2 3">
    <name type="scientific">Coniophora puteana (strain RWD-64-598)</name>
    <name type="common">Brown rot fungus</name>
    <dbReference type="NCBI Taxonomy" id="741705"/>
    <lineage>
        <taxon>Eukaryota</taxon>
        <taxon>Fungi</taxon>
        <taxon>Dikarya</taxon>
        <taxon>Basidiomycota</taxon>
        <taxon>Agaricomycotina</taxon>
        <taxon>Agaricomycetes</taxon>
        <taxon>Agaricomycetidae</taxon>
        <taxon>Boletales</taxon>
        <taxon>Coniophorineae</taxon>
        <taxon>Coniophoraceae</taxon>
        <taxon>Coniophora</taxon>
    </lineage>
</organism>
<dbReference type="OrthoDB" id="2587968at2759"/>